<evidence type="ECO:0000256" key="4">
    <source>
        <dbReference type="ARBA" id="ARBA00038016"/>
    </source>
</evidence>
<evidence type="ECO:0000313" key="6">
    <source>
        <dbReference type="EMBL" id="CCX12054.1"/>
    </source>
</evidence>
<protein>
    <recommendedName>
        <fullName evidence="5">Large ribosomal subunit protein mL38</fullName>
    </recommendedName>
</protein>
<dbReference type="FunFam" id="3.90.280.10:FF:000004">
    <property type="entry name" value="Mitochondrial large ribosomal subunit YmL35"/>
    <property type="match status" value="1"/>
</dbReference>
<keyword evidence="2" id="KW-0496">Mitochondrion</keyword>
<evidence type="ECO:0000256" key="3">
    <source>
        <dbReference type="ARBA" id="ARBA00037226"/>
    </source>
</evidence>
<dbReference type="Gene3D" id="3.90.280.10">
    <property type="entry name" value="PEBP-like"/>
    <property type="match status" value="1"/>
</dbReference>
<dbReference type="EMBL" id="HF935675">
    <property type="protein sequence ID" value="CCX12054.1"/>
    <property type="molecule type" value="Genomic_DNA"/>
</dbReference>
<dbReference type="OMA" id="FRTQWDE"/>
<keyword evidence="6" id="KW-0687">Ribonucleoprotein</keyword>
<dbReference type="SUPFAM" id="SSF49777">
    <property type="entry name" value="PEBP-like"/>
    <property type="match status" value="1"/>
</dbReference>
<dbReference type="Gene3D" id="1.20.58.1180">
    <property type="match status" value="1"/>
</dbReference>
<keyword evidence="7" id="KW-1185">Reference proteome</keyword>
<dbReference type="AlphaFoldDB" id="U4LI95"/>
<dbReference type="InterPro" id="IPR036610">
    <property type="entry name" value="PEBP-like_sf"/>
</dbReference>
<dbReference type="OrthoDB" id="2153661at2759"/>
<accession>U4LI95</accession>
<dbReference type="STRING" id="1076935.U4LI95"/>
<evidence type="ECO:0000313" key="7">
    <source>
        <dbReference type="Proteomes" id="UP000018144"/>
    </source>
</evidence>
<reference evidence="6 7" key="1">
    <citation type="journal article" date="2013" name="PLoS Genet.">
        <title>The genome and development-dependent transcriptomes of Pyronema confluens: a window into fungal evolution.</title>
        <authorList>
            <person name="Traeger S."/>
            <person name="Altegoer F."/>
            <person name="Freitag M."/>
            <person name="Gabaldon T."/>
            <person name="Kempken F."/>
            <person name="Kumar A."/>
            <person name="Marcet-Houben M."/>
            <person name="Poggeler S."/>
            <person name="Stajich J.E."/>
            <person name="Nowrousian M."/>
        </authorList>
    </citation>
    <scope>NUCLEOTIDE SEQUENCE [LARGE SCALE GENOMIC DNA]</scope>
    <source>
        <strain evidence="7">CBS 100304</strain>
        <tissue evidence="6">Vegetative mycelium</tissue>
    </source>
</reference>
<keyword evidence="6" id="KW-0689">Ribosomal protein</keyword>
<sequence length="359" mass="41997">MNGARSIVANALRPSFSAPAIPTVAARGLRTRTYRFPRWKPGRPKPVYPRVIESMPFQTFQFAREIIAKDSLEKAKAIEAQKERIMKARKEEKPNQHKIKEMEDHLEYLEVQAEINNPRVKYSFDRGIIDMEKPVYRFLADRKWREYRRPILMQRLTQMNVMPDLLPKIEPEVDVQLRFKGKEIHPGDFVASFSSENKPTLKVISFKPQKMLCTVAVVDLDVPNVEKDRFDYRLHWLVSNIPLSHTQTQAFGTGAKPSDQIVQWLPPHVQKGSPYHRYALVLLKQEDRLDAKALKESNIKRDGFVLRSFQAKNKLSPIGAFMFRGQWDTYTKELMQQHNLPGWDQQFVRINENKKEKTK</sequence>
<name>U4LI95_PYROM</name>
<comment type="subcellular location">
    <subcellularLocation>
        <location evidence="1">Mitochondrion</location>
    </subcellularLocation>
</comment>
<dbReference type="PANTHER" id="PTHR11362:SF82">
    <property type="entry name" value="PHOSPHATIDYLETHANOLAMINE-BINDING PROTEIN 4"/>
    <property type="match status" value="1"/>
</dbReference>
<dbReference type="Pfam" id="PF01161">
    <property type="entry name" value="PBP"/>
    <property type="match status" value="1"/>
</dbReference>
<dbReference type="eggNOG" id="KOG3346">
    <property type="taxonomic scope" value="Eukaryota"/>
</dbReference>
<dbReference type="InterPro" id="IPR008914">
    <property type="entry name" value="PEBP"/>
</dbReference>
<dbReference type="InterPro" id="IPR035810">
    <property type="entry name" value="PEBP_euk"/>
</dbReference>
<comment type="function">
    <text evidence="3">Component of the mitochondrial ribosome (mitoribosome), a dedicated translation machinery responsible for the synthesis of mitochondrial genome-encoded proteins, including at least some of the essential transmembrane subunits of the mitochondrial respiratory chain. The mitoribosomes are attached to the mitochondrial inner membrane and translation products are cotranslationally integrated into the membrane.</text>
</comment>
<proteinExistence type="inferred from homology"/>
<evidence type="ECO:0000256" key="5">
    <source>
        <dbReference type="ARBA" id="ARBA00039444"/>
    </source>
</evidence>
<evidence type="ECO:0000256" key="1">
    <source>
        <dbReference type="ARBA" id="ARBA00004173"/>
    </source>
</evidence>
<organism evidence="6 7">
    <name type="scientific">Pyronema omphalodes (strain CBS 100304)</name>
    <name type="common">Pyronema confluens</name>
    <dbReference type="NCBI Taxonomy" id="1076935"/>
    <lineage>
        <taxon>Eukaryota</taxon>
        <taxon>Fungi</taxon>
        <taxon>Dikarya</taxon>
        <taxon>Ascomycota</taxon>
        <taxon>Pezizomycotina</taxon>
        <taxon>Pezizomycetes</taxon>
        <taxon>Pezizales</taxon>
        <taxon>Pyronemataceae</taxon>
        <taxon>Pyronema</taxon>
    </lineage>
</organism>
<dbReference type="GO" id="GO:0005840">
    <property type="term" value="C:ribosome"/>
    <property type="evidence" value="ECO:0007669"/>
    <property type="project" value="UniProtKB-KW"/>
</dbReference>
<dbReference type="Proteomes" id="UP000018144">
    <property type="component" value="Unassembled WGS sequence"/>
</dbReference>
<gene>
    <name evidence="6" type="ORF">PCON_11648</name>
</gene>
<dbReference type="CDD" id="cd00866">
    <property type="entry name" value="PEBP_euk"/>
    <property type="match status" value="1"/>
</dbReference>
<comment type="similarity">
    <text evidence="4">Belongs to the phosphatidylethanolamine-binding protein family. Mitochondrion-specific ribosomal protein mL38 subfamily.</text>
</comment>
<dbReference type="PANTHER" id="PTHR11362">
    <property type="entry name" value="PHOSPHATIDYLETHANOLAMINE-BINDING PROTEIN"/>
    <property type="match status" value="1"/>
</dbReference>
<evidence type="ECO:0000256" key="2">
    <source>
        <dbReference type="ARBA" id="ARBA00023128"/>
    </source>
</evidence>
<dbReference type="GO" id="GO:0005739">
    <property type="term" value="C:mitochondrion"/>
    <property type="evidence" value="ECO:0007669"/>
    <property type="project" value="UniProtKB-SubCell"/>
</dbReference>